<reference evidence="1" key="1">
    <citation type="journal article" date="2021" name="PeerJ">
        <title>Extensive microbial diversity within the chicken gut microbiome revealed by metagenomics and culture.</title>
        <authorList>
            <person name="Gilroy R."/>
            <person name="Ravi A."/>
            <person name="Getino M."/>
            <person name="Pursley I."/>
            <person name="Horton D.L."/>
            <person name="Alikhan N.F."/>
            <person name="Baker D."/>
            <person name="Gharbi K."/>
            <person name="Hall N."/>
            <person name="Watson M."/>
            <person name="Adriaenssens E.M."/>
            <person name="Foster-Nyarko E."/>
            <person name="Jarju S."/>
            <person name="Secka A."/>
            <person name="Antonio M."/>
            <person name="Oren A."/>
            <person name="Chaudhuri R.R."/>
            <person name="La Ragione R."/>
            <person name="Hildebrand F."/>
            <person name="Pallen M.J."/>
        </authorList>
    </citation>
    <scope>NUCLEOTIDE SEQUENCE</scope>
    <source>
        <strain evidence="1">ChiBcec21-2208</strain>
    </source>
</reference>
<reference evidence="1" key="2">
    <citation type="submission" date="2021-09" db="EMBL/GenBank/DDBJ databases">
        <authorList>
            <person name="Gilroy R."/>
        </authorList>
    </citation>
    <scope>NUCLEOTIDE SEQUENCE</scope>
    <source>
        <strain evidence="1">ChiBcec21-2208</strain>
    </source>
</reference>
<organism evidence="1 2">
    <name type="scientific">Subdoligranulum variabile</name>
    <dbReference type="NCBI Taxonomy" id="214851"/>
    <lineage>
        <taxon>Bacteria</taxon>
        <taxon>Bacillati</taxon>
        <taxon>Bacillota</taxon>
        <taxon>Clostridia</taxon>
        <taxon>Eubacteriales</taxon>
        <taxon>Oscillospiraceae</taxon>
        <taxon>Subdoligranulum</taxon>
    </lineage>
</organism>
<accession>A0A921IKH7</accession>
<protein>
    <submittedName>
        <fullName evidence="1">Uncharacterized protein</fullName>
    </submittedName>
</protein>
<dbReference type="AlphaFoldDB" id="A0A921IKH7"/>
<dbReference type="Proteomes" id="UP000782880">
    <property type="component" value="Unassembled WGS sequence"/>
</dbReference>
<dbReference type="EMBL" id="DYVE01000060">
    <property type="protein sequence ID" value="HJG27443.1"/>
    <property type="molecule type" value="Genomic_DNA"/>
</dbReference>
<proteinExistence type="predicted"/>
<evidence type="ECO:0000313" key="1">
    <source>
        <dbReference type="EMBL" id="HJG27443.1"/>
    </source>
</evidence>
<evidence type="ECO:0000313" key="2">
    <source>
        <dbReference type="Proteomes" id="UP000782880"/>
    </source>
</evidence>
<name>A0A921IKH7_9FIRM</name>
<comment type="caution">
    <text evidence="1">The sequence shown here is derived from an EMBL/GenBank/DDBJ whole genome shotgun (WGS) entry which is preliminary data.</text>
</comment>
<gene>
    <name evidence="1" type="ORF">K8V20_02185</name>
</gene>
<sequence length="57" mass="6082">MNGSMMATAAAGMAVGAAVVGLATQDRRQMRKTVHKLAKGAEKTLVDLDKAVQKMHW</sequence>